<gene>
    <name evidence="2" type="ORF">rCG_37112</name>
</gene>
<evidence type="ECO:0000313" key="2">
    <source>
        <dbReference type="EMBL" id="EDM02552.1"/>
    </source>
</evidence>
<feature type="region of interest" description="Disordered" evidence="1">
    <location>
        <begin position="37"/>
        <end position="57"/>
    </location>
</feature>
<proteinExistence type="predicted"/>
<dbReference type="AlphaFoldDB" id="A6HUI9"/>
<accession>A6HUI9</accession>
<sequence length="57" mass="6443">MVSCTRVQQLTVNWISGKPQIDNGKSVFKIYCSHSRNPDRGLIDTRGQIKQEDSHGL</sequence>
<organism evidence="2 3">
    <name type="scientific">Rattus norvegicus</name>
    <name type="common">Rat</name>
    <dbReference type="NCBI Taxonomy" id="10116"/>
    <lineage>
        <taxon>Eukaryota</taxon>
        <taxon>Metazoa</taxon>
        <taxon>Chordata</taxon>
        <taxon>Craniata</taxon>
        <taxon>Vertebrata</taxon>
        <taxon>Euteleostomi</taxon>
        <taxon>Mammalia</taxon>
        <taxon>Eutheria</taxon>
        <taxon>Euarchontoglires</taxon>
        <taxon>Glires</taxon>
        <taxon>Rodentia</taxon>
        <taxon>Myomorpha</taxon>
        <taxon>Muroidea</taxon>
        <taxon>Muridae</taxon>
        <taxon>Murinae</taxon>
        <taxon>Rattus</taxon>
    </lineage>
</organism>
<evidence type="ECO:0000256" key="1">
    <source>
        <dbReference type="SAM" id="MobiDB-lite"/>
    </source>
</evidence>
<evidence type="ECO:0000313" key="3">
    <source>
        <dbReference type="Proteomes" id="UP000234681"/>
    </source>
</evidence>
<dbReference type="EMBL" id="CH473951">
    <property type="protein sequence ID" value="EDM02552.1"/>
    <property type="molecule type" value="Genomic_DNA"/>
</dbReference>
<dbReference type="Proteomes" id="UP000234681">
    <property type="component" value="Chromosome 15"/>
</dbReference>
<name>A6HUI9_RAT</name>
<reference evidence="2 3" key="1">
    <citation type="submission" date="2005-07" db="EMBL/GenBank/DDBJ databases">
        <authorList>
            <person name="Mural R.J."/>
            <person name="Li P.W."/>
            <person name="Adams M.D."/>
            <person name="Amanatides P.G."/>
            <person name="Baden-Tillson H."/>
            <person name="Barnstead M."/>
            <person name="Chin S.H."/>
            <person name="Dew I."/>
            <person name="Evans C.A."/>
            <person name="Ferriera S."/>
            <person name="Flanigan M."/>
            <person name="Fosler C."/>
            <person name="Glodek A."/>
            <person name="Gu Z."/>
            <person name="Holt R.A."/>
            <person name="Jennings D."/>
            <person name="Kraft C.L."/>
            <person name="Lu F."/>
            <person name="Nguyen T."/>
            <person name="Nusskern D.R."/>
            <person name="Pfannkoch C.M."/>
            <person name="Sitter C."/>
            <person name="Sutton G.G."/>
            <person name="Venter J.C."/>
            <person name="Wang Z."/>
            <person name="Woodage T."/>
            <person name="Zheng X.H."/>
            <person name="Zhong F."/>
        </authorList>
    </citation>
    <scope>NUCLEOTIDE SEQUENCE [LARGE SCALE GENOMIC DNA]</scope>
    <source>
        <strain>BN</strain>
        <strain evidence="3">Sprague-Dawley</strain>
    </source>
</reference>
<protein>
    <submittedName>
        <fullName evidence="2">RCG37112</fullName>
    </submittedName>
</protein>